<evidence type="ECO:0000313" key="2">
    <source>
        <dbReference type="EMBL" id="GHE25052.1"/>
    </source>
</evidence>
<name>A0A919D9Z0_9ACTN</name>
<gene>
    <name evidence="2" type="ORF">GCM10018781_75990</name>
</gene>
<feature type="region of interest" description="Disordered" evidence="1">
    <location>
        <begin position="75"/>
        <end position="102"/>
    </location>
</feature>
<dbReference type="GeneID" id="95357827"/>
<dbReference type="Proteomes" id="UP000617734">
    <property type="component" value="Unassembled WGS sequence"/>
</dbReference>
<reference evidence="2" key="1">
    <citation type="journal article" date="2014" name="Int. J. Syst. Evol. Microbiol.">
        <title>Complete genome sequence of Corynebacterium casei LMG S-19264T (=DSM 44701T), isolated from a smear-ripened cheese.</title>
        <authorList>
            <consortium name="US DOE Joint Genome Institute (JGI-PGF)"/>
            <person name="Walter F."/>
            <person name="Albersmeier A."/>
            <person name="Kalinowski J."/>
            <person name="Ruckert C."/>
        </authorList>
    </citation>
    <scope>NUCLEOTIDE SEQUENCE</scope>
    <source>
        <strain evidence="2">JCM 4646</strain>
    </source>
</reference>
<feature type="compositionally biased region" description="Low complexity" evidence="1">
    <location>
        <begin position="76"/>
        <end position="96"/>
    </location>
</feature>
<protein>
    <submittedName>
        <fullName evidence="2">Uncharacterized protein</fullName>
    </submittedName>
</protein>
<proteinExistence type="predicted"/>
<comment type="caution">
    <text evidence="2">The sequence shown here is derived from an EMBL/GenBank/DDBJ whole genome shotgun (WGS) entry which is preliminary data.</text>
</comment>
<dbReference type="RefSeq" id="WP_190215486.1">
    <property type="nucleotide sequence ID" value="NZ_BNBO01000080.1"/>
</dbReference>
<dbReference type="InterPro" id="IPR047719">
    <property type="entry name" value="SCO5918-like"/>
</dbReference>
<evidence type="ECO:0000313" key="3">
    <source>
        <dbReference type="Proteomes" id="UP000617734"/>
    </source>
</evidence>
<dbReference type="EMBL" id="BNBO01000080">
    <property type="protein sequence ID" value="GHE25052.1"/>
    <property type="molecule type" value="Genomic_DNA"/>
</dbReference>
<sequence length="102" mass="11198">MRSTIAGRSFYLEANEVEKAMAGIKPEPALAEAVRIGRRWYPVKQVGAVITRQDRRDFSAAEVYRAMERLGFTCRTSPPVAEAPEPTEPAAGTEATDNPLGF</sequence>
<reference evidence="2" key="2">
    <citation type="submission" date="2020-09" db="EMBL/GenBank/DDBJ databases">
        <authorList>
            <person name="Sun Q."/>
            <person name="Ohkuma M."/>
        </authorList>
    </citation>
    <scope>NUCLEOTIDE SEQUENCE</scope>
    <source>
        <strain evidence="2">JCM 4646</strain>
    </source>
</reference>
<keyword evidence="3" id="KW-1185">Reference proteome</keyword>
<evidence type="ECO:0000256" key="1">
    <source>
        <dbReference type="SAM" id="MobiDB-lite"/>
    </source>
</evidence>
<dbReference type="NCBIfam" id="NF038312">
    <property type="entry name" value="SCO5918_fam"/>
    <property type="match status" value="1"/>
</dbReference>
<organism evidence="2 3">
    <name type="scientific">Kitasatospora indigofera</name>
    <dbReference type="NCBI Taxonomy" id="67307"/>
    <lineage>
        <taxon>Bacteria</taxon>
        <taxon>Bacillati</taxon>
        <taxon>Actinomycetota</taxon>
        <taxon>Actinomycetes</taxon>
        <taxon>Kitasatosporales</taxon>
        <taxon>Streptomycetaceae</taxon>
        <taxon>Kitasatospora</taxon>
    </lineage>
</organism>
<dbReference type="AlphaFoldDB" id="A0A919D9Z0"/>
<accession>A0A919D9Z0</accession>